<evidence type="ECO:0000256" key="1">
    <source>
        <dbReference type="SAM" id="MobiDB-lite"/>
    </source>
</evidence>
<dbReference type="SUPFAM" id="SSF53955">
    <property type="entry name" value="Lysozyme-like"/>
    <property type="match status" value="1"/>
</dbReference>
<keyword evidence="3" id="KW-1185">Reference proteome</keyword>
<accession>A0A5C4MWX8</accession>
<reference evidence="2 3" key="1">
    <citation type="submission" date="2019-06" db="EMBL/GenBank/DDBJ databases">
        <title>YIM 131921 draft genome.</title>
        <authorList>
            <person name="Jiang L."/>
        </authorList>
    </citation>
    <scope>NUCLEOTIDE SEQUENCE [LARGE SCALE GENOMIC DNA]</scope>
    <source>
        <strain evidence="2 3">YIM 131921</strain>
    </source>
</reference>
<dbReference type="InterPro" id="IPR023346">
    <property type="entry name" value="Lysozyme-like_dom_sf"/>
</dbReference>
<dbReference type="EMBL" id="VDFU01000017">
    <property type="protein sequence ID" value="TNC48439.1"/>
    <property type="molecule type" value="Genomic_DNA"/>
</dbReference>
<protein>
    <recommendedName>
        <fullName evidence="4">Glycoside hydrolase family 104 protein</fullName>
    </recommendedName>
</protein>
<proteinExistence type="predicted"/>
<gene>
    <name evidence="2" type="ORF">FHG66_13875</name>
</gene>
<organism evidence="2 3">
    <name type="scientific">Rubellimicrobium rubrum</name>
    <dbReference type="NCBI Taxonomy" id="2585369"/>
    <lineage>
        <taxon>Bacteria</taxon>
        <taxon>Pseudomonadati</taxon>
        <taxon>Pseudomonadota</taxon>
        <taxon>Alphaproteobacteria</taxon>
        <taxon>Rhodobacterales</taxon>
        <taxon>Roseobacteraceae</taxon>
        <taxon>Rubellimicrobium</taxon>
    </lineage>
</organism>
<feature type="region of interest" description="Disordered" evidence="1">
    <location>
        <begin position="38"/>
        <end position="57"/>
    </location>
</feature>
<dbReference type="Proteomes" id="UP000305887">
    <property type="component" value="Unassembled WGS sequence"/>
</dbReference>
<evidence type="ECO:0008006" key="4">
    <source>
        <dbReference type="Google" id="ProtNLM"/>
    </source>
</evidence>
<sequence>MTALVHLLAPGAILVLTAGGVCAQGYSLFTGGKLQSSRPSFFNQSSSDQPSSDPTLEPQPLIRARAEIPDTAEAEEARGRAQSLFVGRATGGMFAPYAPRDRRPSGSTGDAYAYAPTLGIDPQADMIRSLIAQAEAGRAGYDAVQYGATRKPDRLPTDMTLGDIFAWIDATPGQPHAIGRYQFIPSTLARLVDILGAGPDDRFSPSMQDRLADILLHEAGLVAYRSGELTRHGFMNNLAKIWAGLPNSSGRSHYDGYAGNAATMSWSQFDSEMARIFQG</sequence>
<dbReference type="RefSeq" id="WP_139077659.1">
    <property type="nucleotide sequence ID" value="NZ_VDFU01000017.1"/>
</dbReference>
<comment type="caution">
    <text evidence="2">The sequence shown here is derived from an EMBL/GenBank/DDBJ whole genome shotgun (WGS) entry which is preliminary data.</text>
</comment>
<feature type="compositionally biased region" description="Low complexity" evidence="1">
    <location>
        <begin position="38"/>
        <end position="54"/>
    </location>
</feature>
<dbReference type="Gene3D" id="1.10.530.10">
    <property type="match status" value="1"/>
</dbReference>
<dbReference type="AlphaFoldDB" id="A0A5C4MWX8"/>
<evidence type="ECO:0000313" key="3">
    <source>
        <dbReference type="Proteomes" id="UP000305887"/>
    </source>
</evidence>
<dbReference type="OrthoDB" id="7851400at2"/>
<evidence type="ECO:0000313" key="2">
    <source>
        <dbReference type="EMBL" id="TNC48439.1"/>
    </source>
</evidence>
<name>A0A5C4MWX8_9RHOB</name>